<keyword evidence="2" id="KW-1185">Reference proteome</keyword>
<evidence type="ECO:0000313" key="1">
    <source>
        <dbReference type="EMBL" id="PXW88086.1"/>
    </source>
</evidence>
<organism evidence="1 2">
    <name type="scientific">Pseudogracilibacillus auburnensis</name>
    <dbReference type="NCBI Taxonomy" id="1494959"/>
    <lineage>
        <taxon>Bacteria</taxon>
        <taxon>Bacillati</taxon>
        <taxon>Bacillota</taxon>
        <taxon>Bacilli</taxon>
        <taxon>Bacillales</taxon>
        <taxon>Bacillaceae</taxon>
        <taxon>Pseudogracilibacillus</taxon>
    </lineage>
</organism>
<gene>
    <name evidence="1" type="ORF">DFR56_104239</name>
</gene>
<accession>A0A2V3W2Y2</accession>
<protein>
    <submittedName>
        <fullName evidence="1">Uncharacterized protein</fullName>
    </submittedName>
</protein>
<name>A0A2V3W2Y2_9BACI</name>
<sequence length="49" mass="5634">MKIVVLTNFIVVSTGRNVLQHMQENLTSNQISFQTGNRRLQKLVDSMNE</sequence>
<dbReference type="Proteomes" id="UP000247978">
    <property type="component" value="Unassembled WGS sequence"/>
</dbReference>
<reference evidence="1 2" key="1">
    <citation type="submission" date="2018-05" db="EMBL/GenBank/DDBJ databases">
        <title>Genomic Encyclopedia of Type Strains, Phase IV (KMG-IV): sequencing the most valuable type-strain genomes for metagenomic binning, comparative biology and taxonomic classification.</title>
        <authorList>
            <person name="Goeker M."/>
        </authorList>
    </citation>
    <scope>NUCLEOTIDE SEQUENCE [LARGE SCALE GENOMIC DNA]</scope>
    <source>
        <strain evidence="1 2">DSM 28556</strain>
    </source>
</reference>
<dbReference type="AlphaFoldDB" id="A0A2V3W2Y2"/>
<dbReference type="RefSeq" id="WP_158525558.1">
    <property type="nucleotide sequence ID" value="NZ_JADIJL010000055.1"/>
</dbReference>
<evidence type="ECO:0000313" key="2">
    <source>
        <dbReference type="Proteomes" id="UP000247978"/>
    </source>
</evidence>
<comment type="caution">
    <text evidence="1">The sequence shown here is derived from an EMBL/GenBank/DDBJ whole genome shotgun (WGS) entry which is preliminary data.</text>
</comment>
<proteinExistence type="predicted"/>
<dbReference type="EMBL" id="QJJQ01000004">
    <property type="protein sequence ID" value="PXW88086.1"/>
    <property type="molecule type" value="Genomic_DNA"/>
</dbReference>